<dbReference type="Gene3D" id="2.130.10.10">
    <property type="entry name" value="YVTN repeat-like/Quinoprotein amine dehydrogenase"/>
    <property type="match status" value="1"/>
</dbReference>
<evidence type="ECO:0000256" key="2">
    <source>
        <dbReference type="ARBA" id="ARBA00022692"/>
    </source>
</evidence>
<dbReference type="InterPro" id="IPR011047">
    <property type="entry name" value="Quinoprotein_ADH-like_sf"/>
</dbReference>
<dbReference type="KEGG" id="hro:HELRODRAFT_158433"/>
<reference evidence="7 9" key="2">
    <citation type="journal article" date="2013" name="Nature">
        <title>Insights into bilaterian evolution from three spiralian genomes.</title>
        <authorList>
            <person name="Simakov O."/>
            <person name="Marletaz F."/>
            <person name="Cho S.J."/>
            <person name="Edsinger-Gonzales E."/>
            <person name="Havlak P."/>
            <person name="Hellsten U."/>
            <person name="Kuo D.H."/>
            <person name="Larsson T."/>
            <person name="Lv J."/>
            <person name="Arendt D."/>
            <person name="Savage R."/>
            <person name="Osoegawa K."/>
            <person name="de Jong P."/>
            <person name="Grimwood J."/>
            <person name="Chapman J.A."/>
            <person name="Shapiro H."/>
            <person name="Aerts A."/>
            <person name="Otillar R.P."/>
            <person name="Terry A.Y."/>
            <person name="Boore J.L."/>
            <person name="Grigoriev I.V."/>
            <person name="Lindberg D.R."/>
            <person name="Seaver E.C."/>
            <person name="Weisblat D.A."/>
            <person name="Putnam N.H."/>
            <person name="Rokhsar D.S."/>
        </authorList>
    </citation>
    <scope>NUCLEOTIDE SEQUENCE</scope>
</reference>
<dbReference type="EMBL" id="KB095811">
    <property type="protein sequence ID" value="ESO12029.1"/>
    <property type="molecule type" value="Genomic_DNA"/>
</dbReference>
<evidence type="ECO:0000256" key="5">
    <source>
        <dbReference type="ARBA" id="ARBA00025791"/>
    </source>
</evidence>
<dbReference type="GO" id="GO:0016020">
    <property type="term" value="C:membrane"/>
    <property type="evidence" value="ECO:0007669"/>
    <property type="project" value="UniProtKB-SubCell"/>
</dbReference>
<accession>T1EMS3</accession>
<dbReference type="InterPro" id="IPR015943">
    <property type="entry name" value="WD40/YVTN_repeat-like_dom_sf"/>
</dbReference>
<dbReference type="Pfam" id="PF23727">
    <property type="entry name" value="Beta-prop_FAM234A_B"/>
    <property type="match status" value="1"/>
</dbReference>
<evidence type="ECO:0000256" key="1">
    <source>
        <dbReference type="ARBA" id="ARBA00004167"/>
    </source>
</evidence>
<dbReference type="AlphaFoldDB" id="T1EMS3"/>
<keyword evidence="2" id="KW-0812">Transmembrane</keyword>
<dbReference type="EMBL" id="AMQM01000036">
    <property type="status" value="NOT_ANNOTATED_CDS"/>
    <property type="molecule type" value="Genomic_DNA"/>
</dbReference>
<dbReference type="GeneID" id="20197873"/>
<sequence>MEANFEDCKESYNYENICLGGMIVLNGLNGEELWRHFFTNEIYSLNCNQDLNGDFVNDCIAAGRSGTLEAVNLVNGESLWTFTNSLSRDERMNLYTAQFIGDIDGDFVDDLVNIHGGNPLAFKDSNRISGKIVVLSGRSGVVLIETTVPDQKESYYSPILQTFKNNQKLIFGTGGETQHGSLWILSIKDLLTKNVSQAKQIYVAKHKGIMTPPIMIDLNGDLIEDIVFCDFNSTVLALDGDTYEKIWSFAFQDSETYSLVPSTDMLFSHCLVVKYFTDLRHCY</sequence>
<dbReference type="PANTHER" id="PTHR21419:SF36">
    <property type="entry name" value="PROTEIN FAM234A-LIKE"/>
    <property type="match status" value="1"/>
</dbReference>
<dbReference type="Proteomes" id="UP000015101">
    <property type="component" value="Unassembled WGS sequence"/>
</dbReference>
<organism evidence="8 9">
    <name type="scientific">Helobdella robusta</name>
    <name type="common">Californian leech</name>
    <dbReference type="NCBI Taxonomy" id="6412"/>
    <lineage>
        <taxon>Eukaryota</taxon>
        <taxon>Metazoa</taxon>
        <taxon>Spiralia</taxon>
        <taxon>Lophotrochozoa</taxon>
        <taxon>Annelida</taxon>
        <taxon>Clitellata</taxon>
        <taxon>Hirudinea</taxon>
        <taxon>Rhynchobdellida</taxon>
        <taxon>Glossiphoniidae</taxon>
        <taxon>Helobdella</taxon>
    </lineage>
</organism>
<evidence type="ECO:0000256" key="3">
    <source>
        <dbReference type="ARBA" id="ARBA00022989"/>
    </source>
</evidence>
<comment type="similarity">
    <text evidence="5">Belongs to the FAM234 family.</text>
</comment>
<name>T1EMS3_HELRO</name>
<evidence type="ECO:0000313" key="7">
    <source>
        <dbReference type="EMBL" id="ESO12029.1"/>
    </source>
</evidence>
<dbReference type="eggNOG" id="ENOG502QVNA">
    <property type="taxonomic scope" value="Eukaryota"/>
</dbReference>
<dbReference type="OMA" id="YNYENIC"/>
<dbReference type="CTD" id="20197873"/>
<dbReference type="OrthoDB" id="567787at2759"/>
<evidence type="ECO:0000313" key="9">
    <source>
        <dbReference type="Proteomes" id="UP000015101"/>
    </source>
</evidence>
<comment type="subcellular location">
    <subcellularLocation>
        <location evidence="1">Membrane</location>
        <topology evidence="1">Single-pass membrane protein</topology>
    </subcellularLocation>
</comment>
<evidence type="ECO:0000259" key="6">
    <source>
        <dbReference type="Pfam" id="PF23727"/>
    </source>
</evidence>
<protein>
    <recommendedName>
        <fullName evidence="6">FAM234A/B beta-propeller domain-containing protein</fullName>
    </recommendedName>
</protein>
<evidence type="ECO:0000313" key="8">
    <source>
        <dbReference type="EnsemblMetazoa" id="HelroP158433"/>
    </source>
</evidence>
<dbReference type="InterPro" id="IPR055409">
    <property type="entry name" value="Beta-prop_FAM234A_B"/>
</dbReference>
<keyword evidence="4" id="KW-0472">Membrane</keyword>
<dbReference type="PANTHER" id="PTHR21419">
    <property type="match status" value="1"/>
</dbReference>
<keyword evidence="3" id="KW-1133">Transmembrane helix</keyword>
<dbReference type="InterPro" id="IPR045232">
    <property type="entry name" value="FAM234"/>
</dbReference>
<evidence type="ECO:0000256" key="4">
    <source>
        <dbReference type="ARBA" id="ARBA00023136"/>
    </source>
</evidence>
<dbReference type="RefSeq" id="XP_009008749.1">
    <property type="nucleotide sequence ID" value="XM_009010501.1"/>
</dbReference>
<reference evidence="9" key="1">
    <citation type="submission" date="2012-12" db="EMBL/GenBank/DDBJ databases">
        <authorList>
            <person name="Hellsten U."/>
            <person name="Grimwood J."/>
            <person name="Chapman J.A."/>
            <person name="Shapiro H."/>
            <person name="Aerts A."/>
            <person name="Otillar R.P."/>
            <person name="Terry A.Y."/>
            <person name="Boore J.L."/>
            <person name="Simakov O."/>
            <person name="Marletaz F."/>
            <person name="Cho S.-J."/>
            <person name="Edsinger-Gonzales E."/>
            <person name="Havlak P."/>
            <person name="Kuo D.-H."/>
            <person name="Larsson T."/>
            <person name="Lv J."/>
            <person name="Arendt D."/>
            <person name="Savage R."/>
            <person name="Osoegawa K."/>
            <person name="de Jong P."/>
            <person name="Lindberg D.R."/>
            <person name="Seaver E.C."/>
            <person name="Weisblat D.A."/>
            <person name="Putnam N.H."/>
            <person name="Grigoriev I.V."/>
            <person name="Rokhsar D.S."/>
        </authorList>
    </citation>
    <scope>NUCLEOTIDE SEQUENCE</scope>
</reference>
<dbReference type="EnsemblMetazoa" id="HelroT158433">
    <property type="protein sequence ID" value="HelroP158433"/>
    <property type="gene ID" value="HelroG158433"/>
</dbReference>
<dbReference type="HOGENOM" id="CLU_984400_0_0_1"/>
<dbReference type="SUPFAM" id="SSF50998">
    <property type="entry name" value="Quinoprotein alcohol dehydrogenase-like"/>
    <property type="match status" value="1"/>
</dbReference>
<proteinExistence type="inferred from homology"/>
<feature type="domain" description="FAM234A/B beta-propeller" evidence="6">
    <location>
        <begin position="22"/>
        <end position="188"/>
    </location>
</feature>
<keyword evidence="9" id="KW-1185">Reference proteome</keyword>
<reference evidence="8" key="3">
    <citation type="submission" date="2015-06" db="UniProtKB">
        <authorList>
            <consortium name="EnsemblMetazoa"/>
        </authorList>
    </citation>
    <scope>IDENTIFICATION</scope>
</reference>
<gene>
    <name evidence="8" type="primary">20197873</name>
    <name evidence="7" type="ORF">HELRODRAFT_158433</name>
</gene>
<dbReference type="InParanoid" id="T1EMS3"/>